<accession>A0AAD1YBJ8</accession>
<feature type="transmembrane region" description="Helical" evidence="2">
    <location>
        <begin position="445"/>
        <end position="470"/>
    </location>
</feature>
<feature type="transmembrane region" description="Helical" evidence="2">
    <location>
        <begin position="533"/>
        <end position="556"/>
    </location>
</feature>
<dbReference type="AlphaFoldDB" id="A0AAD1YBJ8"/>
<reference evidence="3" key="1">
    <citation type="submission" date="2023-07" db="EMBL/GenBank/DDBJ databases">
        <authorList>
            <consortium name="AG Swart"/>
            <person name="Singh M."/>
            <person name="Singh A."/>
            <person name="Seah K."/>
            <person name="Emmerich C."/>
        </authorList>
    </citation>
    <scope>NUCLEOTIDE SEQUENCE</scope>
    <source>
        <strain evidence="3">DP1</strain>
    </source>
</reference>
<comment type="caution">
    <text evidence="3">The sequence shown here is derived from an EMBL/GenBank/DDBJ whole genome shotgun (WGS) entry which is preliminary data.</text>
</comment>
<feature type="transmembrane region" description="Helical" evidence="2">
    <location>
        <begin position="197"/>
        <end position="216"/>
    </location>
</feature>
<evidence type="ECO:0000256" key="1">
    <source>
        <dbReference type="SAM" id="MobiDB-lite"/>
    </source>
</evidence>
<dbReference type="EMBL" id="CAMPGE010030240">
    <property type="protein sequence ID" value="CAI2387751.1"/>
    <property type="molecule type" value="Genomic_DNA"/>
</dbReference>
<organism evidence="3 4">
    <name type="scientific">Euplotes crassus</name>
    <dbReference type="NCBI Taxonomy" id="5936"/>
    <lineage>
        <taxon>Eukaryota</taxon>
        <taxon>Sar</taxon>
        <taxon>Alveolata</taxon>
        <taxon>Ciliophora</taxon>
        <taxon>Intramacronucleata</taxon>
        <taxon>Spirotrichea</taxon>
        <taxon>Hypotrichia</taxon>
        <taxon>Euplotida</taxon>
        <taxon>Euplotidae</taxon>
        <taxon>Moneuplotes</taxon>
    </lineage>
</organism>
<evidence type="ECO:0000256" key="2">
    <source>
        <dbReference type="SAM" id="Phobius"/>
    </source>
</evidence>
<keyword evidence="2" id="KW-0472">Membrane</keyword>
<keyword evidence="4" id="KW-1185">Reference proteome</keyword>
<feature type="compositionally biased region" description="Polar residues" evidence="1">
    <location>
        <begin position="1"/>
        <end position="10"/>
    </location>
</feature>
<gene>
    <name evidence="3" type="ORF">ECRASSUSDP1_LOCUS29385</name>
</gene>
<feature type="region of interest" description="Disordered" evidence="1">
    <location>
        <begin position="1"/>
        <end position="31"/>
    </location>
</feature>
<protein>
    <submittedName>
        <fullName evidence="3">Uncharacterized protein</fullName>
    </submittedName>
</protein>
<feature type="transmembrane region" description="Helical" evidence="2">
    <location>
        <begin position="167"/>
        <end position="185"/>
    </location>
</feature>
<name>A0AAD1YBJ8_EUPCR</name>
<evidence type="ECO:0000313" key="4">
    <source>
        <dbReference type="Proteomes" id="UP001295684"/>
    </source>
</evidence>
<proteinExistence type="predicted"/>
<feature type="transmembrane region" description="Helical" evidence="2">
    <location>
        <begin position="127"/>
        <end position="147"/>
    </location>
</feature>
<feature type="transmembrane region" description="Helical" evidence="2">
    <location>
        <begin position="413"/>
        <end position="433"/>
    </location>
</feature>
<feature type="compositionally biased region" description="Basic and acidic residues" evidence="1">
    <location>
        <begin position="48"/>
        <end position="68"/>
    </location>
</feature>
<feature type="region of interest" description="Disordered" evidence="1">
    <location>
        <begin position="45"/>
        <end position="68"/>
    </location>
</feature>
<evidence type="ECO:0000313" key="3">
    <source>
        <dbReference type="EMBL" id="CAI2387751.1"/>
    </source>
</evidence>
<keyword evidence="2" id="KW-0812">Transmembrane</keyword>
<feature type="transmembrane region" description="Helical" evidence="2">
    <location>
        <begin position="568"/>
        <end position="586"/>
    </location>
</feature>
<keyword evidence="2" id="KW-1133">Transmembrane helix</keyword>
<dbReference type="Proteomes" id="UP001295684">
    <property type="component" value="Unassembled WGS sequence"/>
</dbReference>
<sequence length="710" mass="82228">MESQASFDNAYSSNSNYYNKPRTRKPAIKTTTDNVIVAGPHLLNSSKSIDKWPESNKEDEDHGIDSSRMNVAERKSDVKFDSPTFENTRNGNVQTAIHKIGLRLAQKVINISEYDVDFKIKIFIKLLLYHILFFCSGYFGGLIVALLEGYQYSSNLLFVGCKNLLSILQQIQSVTFVLLLCIFFLFPSKHFTLPDMFFPIVTILTRCMIISIRYAYMSETRYKILKAKQTFDWIKQDLVLFSWDKLNFKSLAHEISASRYRIKYEEEDFKFRFLKPISNDLHQRLSNKNFYKEKNMDISDVIEEMKASEKKDKIKVTPKMVNSSAEEEKKDQFEVPSITLNAGRPKQAFKLNSLERMGTKVKTTATDQELLDPAEDCKDDLENPLACSQEYHGEEIIKEMAILNKFVIGSTKIALYIVIGRVIIYLANIALNYKEILEFTPADLHMLISLVALNVTVHQVNLKFIVFGVVDFRRKLFFQKALCVLIDPERKIRENIIHKKIPVLDITDPNNLRRWMSLKKLSLDLGLKYTYRVFLYSSIFIGLYGFIALFFTLIFWDILTYKIPTPVFILGYYDVILICGIMIKMVKIGAEVNSYFPIHKQRMLAIKSSLLNFMSNYRILKDRTHFNSDTLKAIVIKFKELSLSEEQRNERIEECINVIDHNIEILDHDVEHSSLQLLGVTCSYEVLNSIYTGLFSITLATAQHVYNKES</sequence>